<protein>
    <submittedName>
        <fullName evidence="3">PTS mannose transporter subunit IIA</fullName>
    </submittedName>
</protein>
<evidence type="ECO:0000256" key="1">
    <source>
        <dbReference type="ARBA" id="ARBA00022679"/>
    </source>
</evidence>
<dbReference type="PROSITE" id="PS51096">
    <property type="entry name" value="PTS_EIIA_TYPE_4"/>
    <property type="match status" value="1"/>
</dbReference>
<proteinExistence type="predicted"/>
<dbReference type="InterPro" id="IPR004701">
    <property type="entry name" value="PTS_EIIA_man-typ"/>
</dbReference>
<evidence type="ECO:0000313" key="3">
    <source>
        <dbReference type="EMBL" id="EBP3201339.1"/>
    </source>
</evidence>
<keyword evidence="1" id="KW-0808">Transferase</keyword>
<dbReference type="AlphaFoldDB" id="A0A5U3B7K0"/>
<feature type="domain" description="PTS EIIA type-4" evidence="2">
    <location>
        <begin position="2"/>
        <end position="33"/>
    </location>
</feature>
<name>A0A5U3B7K0_SALER</name>
<accession>A0A5U3B7K0</accession>
<reference evidence="3" key="1">
    <citation type="submission" date="2018-07" db="EMBL/GenBank/DDBJ databases">
        <authorList>
            <consortium name="GenomeTrakr network: Whole genome sequencing for foodborne pathogen traceback"/>
        </authorList>
    </citation>
    <scope>NUCLEOTIDE SEQUENCE</scope>
    <source>
        <strain evidence="3">CFSAN027983</strain>
    </source>
</reference>
<sequence length="33" mass="3611">MTIAIVIGTHGWAAEQLLKTAEMLLGEQENVGW</sequence>
<gene>
    <name evidence="3" type="ORF">TM64_19925</name>
</gene>
<dbReference type="InterPro" id="IPR036662">
    <property type="entry name" value="PTS_EIIA_man-typ_sf"/>
</dbReference>
<dbReference type="Gene3D" id="3.40.50.510">
    <property type="entry name" value="Phosphotransferase system, mannose-type IIA component"/>
    <property type="match status" value="1"/>
</dbReference>
<dbReference type="SUPFAM" id="SSF53062">
    <property type="entry name" value="PTS system fructose IIA component-like"/>
    <property type="match status" value="1"/>
</dbReference>
<comment type="caution">
    <text evidence="3">The sequence shown here is derived from an EMBL/GenBank/DDBJ whole genome shotgun (WGS) entry which is preliminary data.</text>
</comment>
<dbReference type="GO" id="GO:0016020">
    <property type="term" value="C:membrane"/>
    <property type="evidence" value="ECO:0007669"/>
    <property type="project" value="InterPro"/>
</dbReference>
<evidence type="ECO:0000259" key="2">
    <source>
        <dbReference type="PROSITE" id="PS51096"/>
    </source>
</evidence>
<dbReference type="GO" id="GO:0009401">
    <property type="term" value="P:phosphoenolpyruvate-dependent sugar phosphotransferase system"/>
    <property type="evidence" value="ECO:0007669"/>
    <property type="project" value="InterPro"/>
</dbReference>
<dbReference type="GO" id="GO:0016740">
    <property type="term" value="F:transferase activity"/>
    <property type="evidence" value="ECO:0007669"/>
    <property type="project" value="UniProtKB-KW"/>
</dbReference>
<dbReference type="EMBL" id="AAGLJC010000102">
    <property type="protein sequence ID" value="EBP3201339.1"/>
    <property type="molecule type" value="Genomic_DNA"/>
</dbReference>
<dbReference type="Pfam" id="PF03610">
    <property type="entry name" value="EIIA-man"/>
    <property type="match status" value="1"/>
</dbReference>
<organism evidence="3">
    <name type="scientific">Salmonella enterica</name>
    <name type="common">Salmonella choleraesuis</name>
    <dbReference type="NCBI Taxonomy" id="28901"/>
    <lineage>
        <taxon>Bacteria</taxon>
        <taxon>Pseudomonadati</taxon>
        <taxon>Pseudomonadota</taxon>
        <taxon>Gammaproteobacteria</taxon>
        <taxon>Enterobacterales</taxon>
        <taxon>Enterobacteriaceae</taxon>
        <taxon>Salmonella</taxon>
    </lineage>
</organism>
<feature type="non-terminal residue" evidence="3">
    <location>
        <position position="33"/>
    </location>
</feature>